<feature type="transmembrane region" description="Helical" evidence="1">
    <location>
        <begin position="226"/>
        <end position="251"/>
    </location>
</feature>
<reference evidence="2 3" key="1">
    <citation type="submission" date="2020-09" db="EMBL/GenBank/DDBJ databases">
        <title>De no assembly of potato wild relative species, Solanum commersonii.</title>
        <authorList>
            <person name="Cho K."/>
        </authorList>
    </citation>
    <scope>NUCLEOTIDE SEQUENCE [LARGE SCALE GENOMIC DNA]</scope>
    <source>
        <strain evidence="2">LZ3.2</strain>
        <tissue evidence="2">Leaf</tissue>
    </source>
</reference>
<dbReference type="EMBL" id="JACXVP010000004">
    <property type="protein sequence ID" value="KAG5610674.1"/>
    <property type="molecule type" value="Genomic_DNA"/>
</dbReference>
<accession>A0A9J5ZDF6</accession>
<sequence length="352" mass="40834">MHYEIGVGVKPEFIDSVRDFIEHTMTLGIFKNNELVRCPCSACRCLTLHTNKCSLTNEISECKMISLFVNTWGNEVIYTEFSIWLTNYFQTEEVSRNKKTNNSGVYIQGDVDGTGQTIEHYVWPNRKIVLFRCEWFNPSHRVDVELETTLEHPQHILEEVSDDEIVNVEEEISKNEEKKSFDDEEWDDNENETIEEEEWENVIDLVSILELARLIGLKRRSLGDPYILRIFQDLFLLLQSASIMILIYLLFHLVWRILGHIILIIINQSVLSLLHMHSLHDTTRTYLYRLFVEHDPYRLVGYRMVLQLPHQSDAMTGMPPLTQCFVHPSVSFSSTVTPSATPDDETPALAPG</sequence>
<gene>
    <name evidence="2" type="ORF">H5410_021955</name>
</gene>
<proteinExistence type="predicted"/>
<dbReference type="AlphaFoldDB" id="A0A9J5ZDF6"/>
<evidence type="ECO:0008006" key="4">
    <source>
        <dbReference type="Google" id="ProtNLM"/>
    </source>
</evidence>
<dbReference type="Proteomes" id="UP000824120">
    <property type="component" value="Chromosome 4"/>
</dbReference>
<comment type="caution">
    <text evidence="2">The sequence shown here is derived from an EMBL/GenBank/DDBJ whole genome shotgun (WGS) entry which is preliminary data.</text>
</comment>
<organism evidence="2 3">
    <name type="scientific">Solanum commersonii</name>
    <name type="common">Commerson's wild potato</name>
    <name type="synonym">Commerson's nightshade</name>
    <dbReference type="NCBI Taxonomy" id="4109"/>
    <lineage>
        <taxon>Eukaryota</taxon>
        <taxon>Viridiplantae</taxon>
        <taxon>Streptophyta</taxon>
        <taxon>Embryophyta</taxon>
        <taxon>Tracheophyta</taxon>
        <taxon>Spermatophyta</taxon>
        <taxon>Magnoliopsida</taxon>
        <taxon>eudicotyledons</taxon>
        <taxon>Gunneridae</taxon>
        <taxon>Pentapetalae</taxon>
        <taxon>asterids</taxon>
        <taxon>lamiids</taxon>
        <taxon>Solanales</taxon>
        <taxon>Solanaceae</taxon>
        <taxon>Solanoideae</taxon>
        <taxon>Solaneae</taxon>
        <taxon>Solanum</taxon>
    </lineage>
</organism>
<feature type="transmembrane region" description="Helical" evidence="1">
    <location>
        <begin position="257"/>
        <end position="274"/>
    </location>
</feature>
<protein>
    <recommendedName>
        <fullName evidence="4">Transposase-associated domain-containing protein</fullName>
    </recommendedName>
</protein>
<dbReference type="OrthoDB" id="1297366at2759"/>
<keyword evidence="1" id="KW-0472">Membrane</keyword>
<evidence type="ECO:0000313" key="3">
    <source>
        <dbReference type="Proteomes" id="UP000824120"/>
    </source>
</evidence>
<evidence type="ECO:0000313" key="2">
    <source>
        <dbReference type="EMBL" id="KAG5610674.1"/>
    </source>
</evidence>
<keyword evidence="3" id="KW-1185">Reference proteome</keyword>
<keyword evidence="1" id="KW-0812">Transmembrane</keyword>
<name>A0A9J5ZDF6_SOLCO</name>
<keyword evidence="1" id="KW-1133">Transmembrane helix</keyword>
<evidence type="ECO:0000256" key="1">
    <source>
        <dbReference type="SAM" id="Phobius"/>
    </source>
</evidence>